<gene>
    <name evidence="1" type="ORF">ACOLOM_LOCUS6693</name>
</gene>
<evidence type="ECO:0000313" key="2">
    <source>
        <dbReference type="Proteomes" id="UP000789525"/>
    </source>
</evidence>
<proteinExistence type="predicted"/>
<organism evidence="1 2">
    <name type="scientific">Acaulospora colombiana</name>
    <dbReference type="NCBI Taxonomy" id="27376"/>
    <lineage>
        <taxon>Eukaryota</taxon>
        <taxon>Fungi</taxon>
        <taxon>Fungi incertae sedis</taxon>
        <taxon>Mucoromycota</taxon>
        <taxon>Glomeromycotina</taxon>
        <taxon>Glomeromycetes</taxon>
        <taxon>Diversisporales</taxon>
        <taxon>Acaulosporaceae</taxon>
        <taxon>Acaulospora</taxon>
    </lineage>
</organism>
<sequence length="415" mass="46396">MSKCTHRLCPILRHICRGTIARPSNAMNGLETRPFIVEGPGMIVPMLFPVLAIKGGAGSECGYELGKSRTVLEISASNGDEGNAKDDDILLEDLEDDPRVSGLWGSNEGIAEYGEGIVIGEDVGLDEAGAWDIIEKELVDEPYNGTIHLQKQNIDKWAKRDADRRLVRSFECTSRPYNRDDESRWAEQTISLYRLQELNADSRSRLRICRGREAIATRVECRFQTVIGLRTAEDRLKDYKLKGCAPLSISPDHSRRITNRNTSGHEQRTKAKSEEDGRIYGAQEPVYALSAVGEWKLRPIEIVNRFFDGSVSGATSVCDALIRPNPLLKQGIALRRHATFLGKSQCCSCSLGISGLMALVSDQQATRPYYLDPPLDPDYDLGGHSETMEDIIDKIAMWYRILGSRVLKRRHSRES</sequence>
<feature type="non-terminal residue" evidence="1">
    <location>
        <position position="415"/>
    </location>
</feature>
<keyword evidence="2" id="KW-1185">Reference proteome</keyword>
<comment type="caution">
    <text evidence="1">The sequence shown here is derived from an EMBL/GenBank/DDBJ whole genome shotgun (WGS) entry which is preliminary data.</text>
</comment>
<evidence type="ECO:0000313" key="1">
    <source>
        <dbReference type="EMBL" id="CAG8601467.1"/>
    </source>
</evidence>
<dbReference type="Proteomes" id="UP000789525">
    <property type="component" value="Unassembled WGS sequence"/>
</dbReference>
<dbReference type="EMBL" id="CAJVPT010014085">
    <property type="protein sequence ID" value="CAG8601467.1"/>
    <property type="molecule type" value="Genomic_DNA"/>
</dbReference>
<protein>
    <submittedName>
        <fullName evidence="1">12628_t:CDS:1</fullName>
    </submittedName>
</protein>
<name>A0ACA9MQ51_9GLOM</name>
<reference evidence="1" key="1">
    <citation type="submission" date="2021-06" db="EMBL/GenBank/DDBJ databases">
        <authorList>
            <person name="Kallberg Y."/>
            <person name="Tangrot J."/>
            <person name="Rosling A."/>
        </authorList>
    </citation>
    <scope>NUCLEOTIDE SEQUENCE</scope>
    <source>
        <strain evidence="1">CL356</strain>
    </source>
</reference>
<accession>A0ACA9MQ51</accession>